<keyword evidence="1" id="KW-0812">Transmembrane</keyword>
<protein>
    <submittedName>
        <fullName evidence="3">Uncharacterized protein</fullName>
    </submittedName>
</protein>
<organism evidence="2 3">
    <name type="scientific">Mesorhabditis belari</name>
    <dbReference type="NCBI Taxonomy" id="2138241"/>
    <lineage>
        <taxon>Eukaryota</taxon>
        <taxon>Metazoa</taxon>
        <taxon>Ecdysozoa</taxon>
        <taxon>Nematoda</taxon>
        <taxon>Chromadorea</taxon>
        <taxon>Rhabditida</taxon>
        <taxon>Rhabditina</taxon>
        <taxon>Rhabditomorpha</taxon>
        <taxon>Rhabditoidea</taxon>
        <taxon>Rhabditidae</taxon>
        <taxon>Mesorhabditinae</taxon>
        <taxon>Mesorhabditis</taxon>
    </lineage>
</organism>
<keyword evidence="1" id="KW-0472">Membrane</keyword>
<feature type="transmembrane region" description="Helical" evidence="1">
    <location>
        <begin position="12"/>
        <end position="35"/>
    </location>
</feature>
<dbReference type="WBParaSite" id="MBELARI_LOCUS13261">
    <property type="protein sequence ID" value="MBELARI_LOCUS13261"/>
    <property type="gene ID" value="MBELARI_LOCUS13261"/>
</dbReference>
<evidence type="ECO:0000313" key="2">
    <source>
        <dbReference type="Proteomes" id="UP000887575"/>
    </source>
</evidence>
<name>A0AAF3EH05_9BILA</name>
<feature type="transmembrane region" description="Helical" evidence="1">
    <location>
        <begin position="131"/>
        <end position="155"/>
    </location>
</feature>
<keyword evidence="2" id="KW-1185">Reference proteome</keyword>
<feature type="transmembrane region" description="Helical" evidence="1">
    <location>
        <begin position="88"/>
        <end position="110"/>
    </location>
</feature>
<reference evidence="3" key="1">
    <citation type="submission" date="2024-02" db="UniProtKB">
        <authorList>
            <consortium name="WormBaseParasite"/>
        </authorList>
    </citation>
    <scope>IDENTIFICATION</scope>
</reference>
<feature type="transmembrane region" description="Helical" evidence="1">
    <location>
        <begin position="47"/>
        <end position="68"/>
    </location>
</feature>
<evidence type="ECO:0000256" key="1">
    <source>
        <dbReference type="SAM" id="Phobius"/>
    </source>
</evidence>
<dbReference type="Proteomes" id="UP000887575">
    <property type="component" value="Unassembled WGS sequence"/>
</dbReference>
<keyword evidence="1" id="KW-1133">Transmembrane helix</keyword>
<dbReference type="AlphaFoldDB" id="A0AAF3EH05"/>
<proteinExistence type="predicted"/>
<sequence>MFYFDASQCFYVSWLFLVIGFADTASVVLICYLTYKNTIENMKLYKWAIINSVLTCYSCDLMATLGAPIFLDGYAGFYACSFIPYPPFILHCAATYYVISLAYMLYAYSFTVYYRLSISLPFHQVKYFNKFVWLAYPFAYATGPIVFIVNAINYFDDIKDTTRRYIYTDERLAPLRSASAPPRRPSFTSSPCGFG</sequence>
<evidence type="ECO:0000313" key="3">
    <source>
        <dbReference type="WBParaSite" id="MBELARI_LOCUS13261"/>
    </source>
</evidence>
<accession>A0AAF3EH05</accession>